<dbReference type="PANTHER" id="PTHR43179:SF10">
    <property type="entry name" value="GLYCOSYL TRANSFERASE"/>
    <property type="match status" value="1"/>
</dbReference>
<dbReference type="SUPFAM" id="SSF53448">
    <property type="entry name" value="Nucleotide-diphospho-sugar transferases"/>
    <property type="match status" value="1"/>
</dbReference>
<evidence type="ECO:0000313" key="2">
    <source>
        <dbReference type="EMBL" id="HJE38160.1"/>
    </source>
</evidence>
<comment type="caution">
    <text evidence="2">The sequence shown here is derived from an EMBL/GenBank/DDBJ whole genome shotgun (WGS) entry which is preliminary data.</text>
</comment>
<proteinExistence type="predicted"/>
<evidence type="ECO:0000259" key="1">
    <source>
        <dbReference type="Pfam" id="PF00535"/>
    </source>
</evidence>
<dbReference type="AlphaFoldDB" id="A0A921E6E3"/>
<dbReference type="Proteomes" id="UP000711407">
    <property type="component" value="Unassembled WGS sequence"/>
</dbReference>
<sequence>MTVASIVTYNTDTAELGKCIDSLVSNGVERIVISDNSPVDSLRGFCDGIPQVHYVYNNANLGYGAAHNVSIRLAREWKADYILVINSDVYFDKGVLDKIREYMDANSDVAQLIPNTVYPDGKLQYVVRLLPTPADLIFRRFMPKAMGEKRNYRYTLAFWDHKSPLNVAYHQGSFMFFRLRAFDKVGLFDERFFMYPEDIDITRRMHRHYRTMFWPEVTIVHAHRAASYKSKRMLKIHMTNMVKYFNKWGWIFDRERSRVNREILRTLGYKK</sequence>
<reference evidence="2" key="1">
    <citation type="journal article" date="2021" name="PeerJ">
        <title>Extensive microbial diversity within the chicken gut microbiome revealed by metagenomics and culture.</title>
        <authorList>
            <person name="Gilroy R."/>
            <person name="Ravi A."/>
            <person name="Getino M."/>
            <person name="Pursley I."/>
            <person name="Horton D.L."/>
            <person name="Alikhan N.F."/>
            <person name="Baker D."/>
            <person name="Gharbi K."/>
            <person name="Hall N."/>
            <person name="Watson M."/>
            <person name="Adriaenssens E.M."/>
            <person name="Foster-Nyarko E."/>
            <person name="Jarju S."/>
            <person name="Secka A."/>
            <person name="Antonio M."/>
            <person name="Oren A."/>
            <person name="Chaudhuri R.R."/>
            <person name="La Ragione R."/>
            <person name="Hildebrand F."/>
            <person name="Pallen M.J."/>
        </authorList>
    </citation>
    <scope>NUCLEOTIDE SEQUENCE</scope>
    <source>
        <strain evidence="2">4100</strain>
    </source>
</reference>
<dbReference type="InterPro" id="IPR029044">
    <property type="entry name" value="Nucleotide-diphossugar_trans"/>
</dbReference>
<name>A0A921E6E3_9BACT</name>
<dbReference type="Gene3D" id="3.90.550.10">
    <property type="entry name" value="Spore Coat Polysaccharide Biosynthesis Protein SpsA, Chain A"/>
    <property type="match status" value="1"/>
</dbReference>
<accession>A0A921E6E3</accession>
<feature type="domain" description="Glycosyltransferase 2-like" evidence="1">
    <location>
        <begin position="6"/>
        <end position="183"/>
    </location>
</feature>
<dbReference type="EMBL" id="DYXT01000002">
    <property type="protein sequence ID" value="HJE38160.1"/>
    <property type="molecule type" value="Genomic_DNA"/>
</dbReference>
<reference evidence="2" key="2">
    <citation type="submission" date="2021-09" db="EMBL/GenBank/DDBJ databases">
        <authorList>
            <person name="Gilroy R."/>
        </authorList>
    </citation>
    <scope>NUCLEOTIDE SEQUENCE</scope>
    <source>
        <strain evidence="2">4100</strain>
    </source>
</reference>
<evidence type="ECO:0000313" key="3">
    <source>
        <dbReference type="Proteomes" id="UP000711407"/>
    </source>
</evidence>
<dbReference type="InterPro" id="IPR001173">
    <property type="entry name" value="Glyco_trans_2-like"/>
</dbReference>
<organism evidence="2 3">
    <name type="scientific">Candidatus Amulumruptor caecigallinarius</name>
    <dbReference type="NCBI Taxonomy" id="2109911"/>
    <lineage>
        <taxon>Bacteria</taxon>
        <taxon>Pseudomonadati</taxon>
        <taxon>Bacteroidota</taxon>
        <taxon>Bacteroidia</taxon>
        <taxon>Bacteroidales</taxon>
        <taxon>Muribaculaceae</taxon>
        <taxon>Candidatus Amulumruptor</taxon>
    </lineage>
</organism>
<dbReference type="PANTHER" id="PTHR43179">
    <property type="entry name" value="RHAMNOSYLTRANSFERASE WBBL"/>
    <property type="match status" value="1"/>
</dbReference>
<dbReference type="Pfam" id="PF00535">
    <property type="entry name" value="Glycos_transf_2"/>
    <property type="match status" value="1"/>
</dbReference>
<protein>
    <submittedName>
        <fullName evidence="2">Glycosyltransferase family 2 protein</fullName>
    </submittedName>
</protein>
<gene>
    <name evidence="2" type="ORF">K8V47_00120</name>
</gene>